<proteinExistence type="predicted"/>
<organism evidence="2 3">
    <name type="scientific">Endozoicomonas gorgoniicola</name>
    <dbReference type="NCBI Taxonomy" id="1234144"/>
    <lineage>
        <taxon>Bacteria</taxon>
        <taxon>Pseudomonadati</taxon>
        <taxon>Pseudomonadota</taxon>
        <taxon>Gammaproteobacteria</taxon>
        <taxon>Oceanospirillales</taxon>
        <taxon>Endozoicomonadaceae</taxon>
        <taxon>Endozoicomonas</taxon>
    </lineage>
</organism>
<dbReference type="RefSeq" id="WP_262566149.1">
    <property type="nucleotide sequence ID" value="NZ_CP103299.1"/>
</dbReference>
<gene>
    <name evidence="1" type="ORF">NX722_00020</name>
    <name evidence="2" type="ORF">NX722_28345</name>
</gene>
<dbReference type="EMBL" id="JAPFCC010000002">
    <property type="protein sequence ID" value="MCW7556477.1"/>
    <property type="molecule type" value="Genomic_DNA"/>
</dbReference>
<evidence type="ECO:0000313" key="1">
    <source>
        <dbReference type="EMBL" id="MCW7551071.1"/>
    </source>
</evidence>
<keyword evidence="3" id="KW-1185">Reference proteome</keyword>
<dbReference type="EMBL" id="JAPFCC010000001">
    <property type="protein sequence ID" value="MCW7551071.1"/>
    <property type="molecule type" value="Genomic_DNA"/>
</dbReference>
<reference evidence="2 3" key="1">
    <citation type="submission" date="2022-10" db="EMBL/GenBank/DDBJ databases">
        <title>High-quality genome sequences of two octocoral-associated bacteria, Endozoicomonas euniceicola EF212 and Endozoicomonas gorgoniicola PS125.</title>
        <authorList>
            <person name="Chiou Y.-J."/>
            <person name="Chen Y.-H."/>
        </authorList>
    </citation>
    <scope>NUCLEOTIDE SEQUENCE [LARGE SCALE GENOMIC DNA]</scope>
    <source>
        <strain evidence="2 3">PS125</strain>
    </source>
</reference>
<name>A0ABT3N4B6_9GAMM</name>
<accession>A0ABT3N4B6</accession>
<evidence type="ECO:0000313" key="3">
    <source>
        <dbReference type="Proteomes" id="UP001209854"/>
    </source>
</evidence>
<evidence type="ECO:0000313" key="2">
    <source>
        <dbReference type="EMBL" id="MCW7556477.1"/>
    </source>
</evidence>
<sequence>MTPEHQHALLRHWLQDEPHAIDLAYQFVAISQIWDDLIDRDKPVDNDAINRMMRYALVEIPKNPFYQTHIQSLHPVLEDRLYTWLDANALEAKGNCRDLQVSYIIRSVITDLIIHLAFLVGGFDWRQQAALALRQAVYRDNESFFDYWKEQRHVYEQ</sequence>
<dbReference type="Proteomes" id="UP001209854">
    <property type="component" value="Unassembled WGS sequence"/>
</dbReference>
<comment type="caution">
    <text evidence="2">The sequence shown here is derived from an EMBL/GenBank/DDBJ whole genome shotgun (WGS) entry which is preliminary data.</text>
</comment>
<protein>
    <submittedName>
        <fullName evidence="2">Uncharacterized protein</fullName>
    </submittedName>
</protein>